<dbReference type="HOGENOM" id="CLU_813965_0_0_1"/>
<sequence>MDAQELRQLSRIEIQKLAKVHGLKANLKSASIIAQLVALLPTGVPRLPRAPSPTASETGQKPAEQKQKQSRAGRTPGVATRRSARLQPRPPADEDPSPTETHPHPRARRTTPRAKPPPPPSPPRAETPQTTIKQESRSDTAASRGVRWAPSPGTRVAEWRERLYAGGGPAPSPEPIADPDAAPLDPTTETRITRAQAEFVAGELGEMRAAGAVARRVREVRGVVAGIAAAVGEVRAEGGAGARMRMGMRGVLEGALAAQALARERREGLRGARGGARGGPRGQAGAQRETQARARGEGSKRKRRIEEDEDEDEDEAAHRASRSRSRAGELWASSPSGSVEV</sequence>
<organism evidence="2 3">
    <name type="scientific">Heterobasidion irregulare (strain TC 32-1)</name>
    <dbReference type="NCBI Taxonomy" id="747525"/>
    <lineage>
        <taxon>Eukaryota</taxon>
        <taxon>Fungi</taxon>
        <taxon>Dikarya</taxon>
        <taxon>Basidiomycota</taxon>
        <taxon>Agaricomycotina</taxon>
        <taxon>Agaricomycetes</taxon>
        <taxon>Russulales</taxon>
        <taxon>Bondarzewiaceae</taxon>
        <taxon>Heterobasidion</taxon>
        <taxon>Heterobasidion annosum species complex</taxon>
    </lineage>
</organism>
<dbReference type="RefSeq" id="XP_009553375.1">
    <property type="nucleotide sequence ID" value="XM_009555080.1"/>
</dbReference>
<feature type="region of interest" description="Disordered" evidence="1">
    <location>
        <begin position="266"/>
        <end position="341"/>
    </location>
</feature>
<dbReference type="InParanoid" id="W4JMX9"/>
<dbReference type="Proteomes" id="UP000030671">
    <property type="component" value="Unassembled WGS sequence"/>
</dbReference>
<gene>
    <name evidence="2" type="ORF">HETIRDRAFT_431105</name>
</gene>
<evidence type="ECO:0000256" key="1">
    <source>
        <dbReference type="SAM" id="MobiDB-lite"/>
    </source>
</evidence>
<dbReference type="AlphaFoldDB" id="W4JMX9"/>
<reference evidence="2 3" key="1">
    <citation type="journal article" date="2012" name="New Phytol.">
        <title>Insight into trade-off between wood decay and parasitism from the genome of a fungal forest pathogen.</title>
        <authorList>
            <person name="Olson A."/>
            <person name="Aerts A."/>
            <person name="Asiegbu F."/>
            <person name="Belbahri L."/>
            <person name="Bouzid O."/>
            <person name="Broberg A."/>
            <person name="Canback B."/>
            <person name="Coutinho P.M."/>
            <person name="Cullen D."/>
            <person name="Dalman K."/>
            <person name="Deflorio G."/>
            <person name="van Diepen L.T."/>
            <person name="Dunand C."/>
            <person name="Duplessis S."/>
            <person name="Durling M."/>
            <person name="Gonthier P."/>
            <person name="Grimwood J."/>
            <person name="Fossdal C.G."/>
            <person name="Hansson D."/>
            <person name="Henrissat B."/>
            <person name="Hietala A."/>
            <person name="Himmelstrand K."/>
            <person name="Hoffmeister D."/>
            <person name="Hogberg N."/>
            <person name="James T.Y."/>
            <person name="Karlsson M."/>
            <person name="Kohler A."/>
            <person name="Kues U."/>
            <person name="Lee Y.H."/>
            <person name="Lin Y.C."/>
            <person name="Lind M."/>
            <person name="Lindquist E."/>
            <person name="Lombard V."/>
            <person name="Lucas S."/>
            <person name="Lunden K."/>
            <person name="Morin E."/>
            <person name="Murat C."/>
            <person name="Park J."/>
            <person name="Raffaello T."/>
            <person name="Rouze P."/>
            <person name="Salamov A."/>
            <person name="Schmutz J."/>
            <person name="Solheim H."/>
            <person name="Stahlberg J."/>
            <person name="Velez H."/>
            <person name="de Vries R.P."/>
            <person name="Wiebenga A."/>
            <person name="Woodward S."/>
            <person name="Yakovlev I."/>
            <person name="Garbelotto M."/>
            <person name="Martin F."/>
            <person name="Grigoriev I.V."/>
            <person name="Stenlid J."/>
        </authorList>
    </citation>
    <scope>NUCLEOTIDE SEQUENCE [LARGE SCALE GENOMIC DNA]</scope>
    <source>
        <strain evidence="2 3">TC 32-1</strain>
    </source>
</reference>
<dbReference type="GeneID" id="20674506"/>
<feature type="compositionally biased region" description="Pro residues" evidence="1">
    <location>
        <begin position="114"/>
        <end position="125"/>
    </location>
</feature>
<dbReference type="OrthoDB" id="2687054at2759"/>
<evidence type="ECO:0000313" key="2">
    <source>
        <dbReference type="EMBL" id="ETW74912.1"/>
    </source>
</evidence>
<feature type="region of interest" description="Disordered" evidence="1">
    <location>
        <begin position="44"/>
        <end position="189"/>
    </location>
</feature>
<protein>
    <submittedName>
        <fullName evidence="2">Uncharacterized protein</fullName>
    </submittedName>
</protein>
<dbReference type="KEGG" id="hir:HETIRDRAFT_431105"/>
<keyword evidence="3" id="KW-1185">Reference proteome</keyword>
<accession>W4JMX9</accession>
<evidence type="ECO:0000313" key="3">
    <source>
        <dbReference type="Proteomes" id="UP000030671"/>
    </source>
</evidence>
<feature type="compositionally biased region" description="Gly residues" evidence="1">
    <location>
        <begin position="271"/>
        <end position="282"/>
    </location>
</feature>
<dbReference type="EMBL" id="KI925467">
    <property type="protein sequence ID" value="ETW74912.1"/>
    <property type="molecule type" value="Genomic_DNA"/>
</dbReference>
<proteinExistence type="predicted"/>
<name>W4JMX9_HETIT</name>
<feature type="compositionally biased region" description="Basic and acidic residues" evidence="1">
    <location>
        <begin position="290"/>
        <end position="299"/>
    </location>
</feature>